<dbReference type="EMBL" id="UINC01010678">
    <property type="protein sequence ID" value="SVA47410.1"/>
    <property type="molecule type" value="Genomic_DNA"/>
</dbReference>
<accession>A0A381W4F0</accession>
<proteinExistence type="predicted"/>
<protein>
    <submittedName>
        <fullName evidence="1">Uncharacterized protein</fullName>
    </submittedName>
</protein>
<feature type="non-terminal residue" evidence="1">
    <location>
        <position position="1"/>
    </location>
</feature>
<organism evidence="1">
    <name type="scientific">marine metagenome</name>
    <dbReference type="NCBI Taxonomy" id="408172"/>
    <lineage>
        <taxon>unclassified sequences</taxon>
        <taxon>metagenomes</taxon>
        <taxon>ecological metagenomes</taxon>
    </lineage>
</organism>
<sequence length="26" mass="2863">KIANGTGVMGQVQTVEYFTSKIFIKC</sequence>
<name>A0A381W4F0_9ZZZZ</name>
<dbReference type="AlphaFoldDB" id="A0A381W4F0"/>
<evidence type="ECO:0000313" key="1">
    <source>
        <dbReference type="EMBL" id="SVA47410.1"/>
    </source>
</evidence>
<reference evidence="1" key="1">
    <citation type="submission" date="2018-05" db="EMBL/GenBank/DDBJ databases">
        <authorList>
            <person name="Lanie J.A."/>
            <person name="Ng W.-L."/>
            <person name="Kazmierczak K.M."/>
            <person name="Andrzejewski T.M."/>
            <person name="Davidsen T.M."/>
            <person name="Wayne K.J."/>
            <person name="Tettelin H."/>
            <person name="Glass J.I."/>
            <person name="Rusch D."/>
            <person name="Podicherti R."/>
            <person name="Tsui H.-C.T."/>
            <person name="Winkler M.E."/>
        </authorList>
    </citation>
    <scope>NUCLEOTIDE SEQUENCE</scope>
</reference>
<gene>
    <name evidence="1" type="ORF">METZ01_LOCUS100264</name>
</gene>